<dbReference type="Proteomes" id="UP000544122">
    <property type="component" value="Unassembled WGS sequence"/>
</dbReference>
<dbReference type="EMBL" id="JAAVLX010000004">
    <property type="protein sequence ID" value="NOJ41127.1"/>
    <property type="molecule type" value="Genomic_DNA"/>
</dbReference>
<proteinExistence type="predicted"/>
<sequence length="62" mass="7071">MTDEHRELERCKQEIAYLKQLVVQLSEAVLRNIVEGADGRKNRNVREPLGGLPKRKSAENSP</sequence>
<gene>
    <name evidence="2" type="ORF">HCN58_16220</name>
</gene>
<feature type="compositionally biased region" description="Basic and acidic residues" evidence="1">
    <location>
        <begin position="37"/>
        <end position="46"/>
    </location>
</feature>
<evidence type="ECO:0000313" key="2">
    <source>
        <dbReference type="EMBL" id="NOJ41127.1"/>
    </source>
</evidence>
<keyword evidence="3" id="KW-1185">Reference proteome</keyword>
<accession>A0A7Y4GTM4</accession>
<dbReference type="AlphaFoldDB" id="A0A7Y4GTM4"/>
<evidence type="ECO:0000256" key="1">
    <source>
        <dbReference type="SAM" id="MobiDB-lite"/>
    </source>
</evidence>
<protein>
    <recommendedName>
        <fullName evidence="4">Transposase</fullName>
    </recommendedName>
</protein>
<feature type="region of interest" description="Disordered" evidence="1">
    <location>
        <begin position="36"/>
        <end position="62"/>
    </location>
</feature>
<dbReference type="RefSeq" id="WP_171580329.1">
    <property type="nucleotide sequence ID" value="NZ_JAAVLX010000004.1"/>
</dbReference>
<comment type="caution">
    <text evidence="2">The sequence shown here is derived from an EMBL/GenBank/DDBJ whole genome shotgun (WGS) entry which is preliminary data.</text>
</comment>
<evidence type="ECO:0008006" key="4">
    <source>
        <dbReference type="Google" id="ProtNLM"/>
    </source>
</evidence>
<evidence type="ECO:0000313" key="3">
    <source>
        <dbReference type="Proteomes" id="UP000544122"/>
    </source>
</evidence>
<reference evidence="2 3" key="1">
    <citation type="submission" date="2020-03" db="EMBL/GenBank/DDBJ databases">
        <title>Bradyrhizobium diversity isolated from nodules of Indigofera sp.</title>
        <authorList>
            <person name="Klepa M."/>
            <person name="Helene L."/>
            <person name="Hungria M."/>
        </authorList>
    </citation>
    <scope>NUCLEOTIDE SEQUENCE [LARGE SCALE GENOMIC DNA]</scope>
    <source>
        <strain evidence="2 3">WSM 1791</strain>
    </source>
</reference>
<organism evidence="2 3">
    <name type="scientific">Bradyrhizobium australiense</name>
    <dbReference type="NCBI Taxonomy" id="2721161"/>
    <lineage>
        <taxon>Bacteria</taxon>
        <taxon>Pseudomonadati</taxon>
        <taxon>Pseudomonadota</taxon>
        <taxon>Alphaproteobacteria</taxon>
        <taxon>Hyphomicrobiales</taxon>
        <taxon>Nitrobacteraceae</taxon>
        <taxon>Bradyrhizobium</taxon>
    </lineage>
</organism>
<name>A0A7Y4GTM4_9BRAD</name>